<evidence type="ECO:0000256" key="8">
    <source>
        <dbReference type="ARBA" id="ARBA00023014"/>
    </source>
</evidence>
<dbReference type="InterPro" id="IPR014729">
    <property type="entry name" value="Rossmann-like_a/b/a_fold"/>
</dbReference>
<dbReference type="PROSITE" id="PS00696">
    <property type="entry name" value="ETF_ALPHA"/>
    <property type="match status" value="1"/>
</dbReference>
<gene>
    <name evidence="11" type="ORF">B9R14_01910</name>
</gene>
<dbReference type="InterPro" id="IPR033947">
    <property type="entry name" value="ETF_alpha_N"/>
</dbReference>
<evidence type="ECO:0000256" key="5">
    <source>
        <dbReference type="ARBA" id="ARBA00022827"/>
    </source>
</evidence>
<protein>
    <recommendedName>
        <fullName evidence="10">4Fe-4S ferredoxin-type domain-containing protein</fullName>
    </recommendedName>
</protein>
<dbReference type="SUPFAM" id="SSF52467">
    <property type="entry name" value="DHS-like NAD/FAD-binding domain"/>
    <property type="match status" value="1"/>
</dbReference>
<evidence type="ECO:0000256" key="3">
    <source>
        <dbReference type="ARBA" id="ARBA00022630"/>
    </source>
</evidence>
<dbReference type="PANTHER" id="PTHR43153:SF1">
    <property type="entry name" value="ELECTRON TRANSFER FLAVOPROTEIN SUBUNIT ALPHA, MITOCHONDRIAL"/>
    <property type="match status" value="1"/>
</dbReference>
<evidence type="ECO:0000259" key="10">
    <source>
        <dbReference type="PROSITE" id="PS51379"/>
    </source>
</evidence>
<dbReference type="EMBL" id="NEMB01000003">
    <property type="protein sequence ID" value="PQQ65645.1"/>
    <property type="molecule type" value="Genomic_DNA"/>
</dbReference>
<dbReference type="InterPro" id="IPR029035">
    <property type="entry name" value="DHS-like_NAD/FAD-binding_dom"/>
</dbReference>
<feature type="binding site" evidence="9">
    <location>
        <begin position="342"/>
        <end position="349"/>
    </location>
    <ligand>
        <name>FAD</name>
        <dbReference type="ChEBI" id="CHEBI:57692"/>
    </ligand>
</feature>
<evidence type="ECO:0000256" key="2">
    <source>
        <dbReference type="ARBA" id="ARBA00022448"/>
    </source>
</evidence>
<dbReference type="Pfam" id="PF13237">
    <property type="entry name" value="Fer4_10"/>
    <property type="match status" value="1"/>
</dbReference>
<dbReference type="OrthoDB" id="9770286at2"/>
<feature type="domain" description="4Fe-4S ferredoxin-type" evidence="10">
    <location>
        <begin position="6"/>
        <end position="35"/>
    </location>
</feature>
<dbReference type="SUPFAM" id="SSF54862">
    <property type="entry name" value="4Fe-4S ferredoxins"/>
    <property type="match status" value="1"/>
</dbReference>
<dbReference type="Gene3D" id="3.30.70.20">
    <property type="match status" value="1"/>
</dbReference>
<dbReference type="SMART" id="SM00893">
    <property type="entry name" value="ETF"/>
    <property type="match status" value="1"/>
</dbReference>
<name>A0A2S8R783_9FIRM</name>
<dbReference type="GO" id="GO:0050660">
    <property type="term" value="F:flavin adenine dinucleotide binding"/>
    <property type="evidence" value="ECO:0007669"/>
    <property type="project" value="InterPro"/>
</dbReference>
<keyword evidence="2" id="KW-0813">Transport</keyword>
<keyword evidence="5 9" id="KW-0274">FAD</keyword>
<evidence type="ECO:0000256" key="9">
    <source>
        <dbReference type="PIRSR" id="PIRSR000089-1"/>
    </source>
</evidence>
<keyword evidence="4" id="KW-0479">Metal-binding</keyword>
<dbReference type="AlphaFoldDB" id="A0A2S8R783"/>
<dbReference type="InterPro" id="IPR018206">
    <property type="entry name" value="ETF_asu_C_CS"/>
</dbReference>
<evidence type="ECO:0000256" key="7">
    <source>
        <dbReference type="ARBA" id="ARBA00023004"/>
    </source>
</evidence>
<dbReference type="Gene3D" id="3.40.50.620">
    <property type="entry name" value="HUPs"/>
    <property type="match status" value="1"/>
</dbReference>
<dbReference type="Gene3D" id="3.40.50.1220">
    <property type="entry name" value="TPP-binding domain"/>
    <property type="match status" value="1"/>
</dbReference>
<dbReference type="SUPFAM" id="SSF52402">
    <property type="entry name" value="Adenine nucleotide alpha hydrolases-like"/>
    <property type="match status" value="1"/>
</dbReference>
<dbReference type="GO" id="GO:0046872">
    <property type="term" value="F:metal ion binding"/>
    <property type="evidence" value="ECO:0007669"/>
    <property type="project" value="UniProtKB-KW"/>
</dbReference>
<dbReference type="InterPro" id="IPR017896">
    <property type="entry name" value="4Fe4S_Fe-S-bd"/>
</dbReference>
<keyword evidence="7" id="KW-0408">Iron</keyword>
<dbReference type="InterPro" id="IPR017900">
    <property type="entry name" value="4Fe4S_Fe_S_CS"/>
</dbReference>
<evidence type="ECO:0000256" key="1">
    <source>
        <dbReference type="ARBA" id="ARBA00005817"/>
    </source>
</evidence>
<dbReference type="PIRSF" id="PIRSF000089">
    <property type="entry name" value="Electra_flavoP_a"/>
    <property type="match status" value="1"/>
</dbReference>
<keyword evidence="8" id="KW-0411">Iron-sulfur</keyword>
<dbReference type="InterPro" id="IPR014731">
    <property type="entry name" value="ETF_asu_C"/>
</dbReference>
<dbReference type="Pfam" id="PF00766">
    <property type="entry name" value="ETF_alpha"/>
    <property type="match status" value="1"/>
</dbReference>
<comment type="cofactor">
    <cofactor evidence="9">
        <name>FAD</name>
        <dbReference type="ChEBI" id="CHEBI:57692"/>
    </cofactor>
    <text evidence="9">Binds 1 FAD per dimer.</text>
</comment>
<comment type="similarity">
    <text evidence="1">Belongs to the ETF alpha-subunit/FixB family.</text>
</comment>
<feature type="domain" description="4Fe-4S ferredoxin-type" evidence="10">
    <location>
        <begin position="38"/>
        <end position="63"/>
    </location>
</feature>
<evidence type="ECO:0000256" key="6">
    <source>
        <dbReference type="ARBA" id="ARBA00022982"/>
    </source>
</evidence>
<dbReference type="PROSITE" id="PS00198">
    <property type="entry name" value="4FE4S_FER_1"/>
    <property type="match status" value="1"/>
</dbReference>
<dbReference type="RefSeq" id="WP_105367492.1">
    <property type="nucleotide sequence ID" value="NZ_NEMB01000003.1"/>
</dbReference>
<keyword evidence="3" id="KW-0285">Flavoprotein</keyword>
<evidence type="ECO:0000313" key="11">
    <source>
        <dbReference type="EMBL" id="PQQ65645.1"/>
    </source>
</evidence>
<evidence type="ECO:0000313" key="12">
    <source>
        <dbReference type="Proteomes" id="UP000239720"/>
    </source>
</evidence>
<dbReference type="PANTHER" id="PTHR43153">
    <property type="entry name" value="ELECTRON TRANSFER FLAVOPROTEIN ALPHA"/>
    <property type="match status" value="1"/>
</dbReference>
<organism evidence="11 12">
    <name type="scientific">Acetivibrio saccincola</name>
    <dbReference type="NCBI Taxonomy" id="1677857"/>
    <lineage>
        <taxon>Bacteria</taxon>
        <taxon>Bacillati</taxon>
        <taxon>Bacillota</taxon>
        <taxon>Clostridia</taxon>
        <taxon>Eubacteriales</taxon>
        <taxon>Oscillospiraceae</taxon>
        <taxon>Acetivibrio</taxon>
    </lineage>
</organism>
<dbReference type="PROSITE" id="PS51379">
    <property type="entry name" value="4FE4S_FER_2"/>
    <property type="match status" value="2"/>
</dbReference>
<feature type="binding site" evidence="9">
    <location>
        <begin position="311"/>
        <end position="312"/>
    </location>
    <ligand>
        <name>FAD</name>
        <dbReference type="ChEBI" id="CHEBI:57692"/>
    </ligand>
</feature>
<feature type="binding site" evidence="9">
    <location>
        <position position="363"/>
    </location>
    <ligand>
        <name>FAD</name>
        <dbReference type="ChEBI" id="CHEBI:57692"/>
    </ligand>
</feature>
<proteinExistence type="inferred from homology"/>
<keyword evidence="6" id="KW-0249">Electron transport</keyword>
<evidence type="ECO:0000256" key="4">
    <source>
        <dbReference type="ARBA" id="ARBA00022723"/>
    </source>
</evidence>
<reference evidence="11 12" key="1">
    <citation type="journal article" date="2018" name="Syst. Appl. Microbiol.">
        <title>Characterization and high-quality draft genome sequence of Herbivorax saccincola A7, an anaerobic, alkaliphilic, thermophilic, cellulolytic, and xylanolytic bacterium.</title>
        <authorList>
            <person name="Aikawa S."/>
            <person name="Baramee S."/>
            <person name="Sermsathanaswadi J."/>
            <person name="Thianheng P."/>
            <person name="Tachaapaikoon C."/>
            <person name="Shikata A."/>
            <person name="Waeonukul R."/>
            <person name="Pason P."/>
            <person name="Ratanakhanokchai K."/>
            <person name="Kosugi A."/>
        </authorList>
    </citation>
    <scope>NUCLEOTIDE SEQUENCE [LARGE SCALE GENOMIC DNA]</scope>
    <source>
        <strain evidence="11 12">A7</strain>
    </source>
</reference>
<dbReference type="Proteomes" id="UP000239720">
    <property type="component" value="Unassembled WGS sequence"/>
</dbReference>
<dbReference type="InterPro" id="IPR001308">
    <property type="entry name" value="ETF_a/FixB"/>
</dbReference>
<feature type="binding site" evidence="9">
    <location>
        <begin position="325"/>
        <end position="329"/>
    </location>
    <ligand>
        <name>FAD</name>
        <dbReference type="ChEBI" id="CHEBI:57692"/>
    </ligand>
</feature>
<accession>A0A2S8R783</accession>
<sequence length="393" mass="43086">MEVLMAQIRIIKDRCFECMACIDNCPSKSIAFEGGKFIIKDNCNACGVCISSCSFNAIVFDEGQEIIQRKREYRGVFIYCEHENGCIKDVSLELICKGREIANQLGEELSVIVIGHKIDNIAIELTYYDVNKVIKADNSLLETFNEYLYVDVLEQIINVFNPQIVLIGATKYGMALAPGVATRLKTGLTADCTELEIENETGLLLQTRPAFGGNLLARIICPIHRPQMATVRPGIFMPANKEFERKGFIEEVPVIINKSEKVEIVERVAKESICSSNAEIIIGIGKGIGKPENIPMVKKLANKLGAELGATRAVIDAGWMDCSYQIGQTGRVVSPKIYIALGISGAVQHTAGIISSNTIIAINRDKDAPIFKIASIGIVGDVMEILNLLLDEI</sequence>
<dbReference type="CDD" id="cd01715">
    <property type="entry name" value="ETF_alpha"/>
    <property type="match status" value="1"/>
</dbReference>
<dbReference type="GO" id="GO:0033539">
    <property type="term" value="P:fatty acid beta-oxidation using acyl-CoA dehydrogenase"/>
    <property type="evidence" value="ECO:0007669"/>
    <property type="project" value="TreeGrafter"/>
</dbReference>
<comment type="caution">
    <text evidence="11">The sequence shown here is derived from an EMBL/GenBank/DDBJ whole genome shotgun (WGS) entry which is preliminary data.</text>
</comment>
<dbReference type="GO" id="GO:0051536">
    <property type="term" value="F:iron-sulfur cluster binding"/>
    <property type="evidence" value="ECO:0007669"/>
    <property type="project" value="UniProtKB-KW"/>
</dbReference>
<dbReference type="InterPro" id="IPR014730">
    <property type="entry name" value="ETF_a/b_N"/>
</dbReference>
<dbReference type="GO" id="GO:0009055">
    <property type="term" value="F:electron transfer activity"/>
    <property type="evidence" value="ECO:0007669"/>
    <property type="project" value="InterPro"/>
</dbReference>
<dbReference type="Pfam" id="PF01012">
    <property type="entry name" value="ETF"/>
    <property type="match status" value="1"/>
</dbReference>